<evidence type="ECO:0000256" key="5">
    <source>
        <dbReference type="ARBA" id="ARBA00023136"/>
    </source>
</evidence>
<dbReference type="PANTHER" id="PTHR42734">
    <property type="entry name" value="METAL TRANSPORT SYSTEM ATP-BINDING PROTEIN TM_0124-RELATED"/>
    <property type="match status" value="1"/>
</dbReference>
<evidence type="ECO:0000313" key="9">
    <source>
        <dbReference type="Proteomes" id="UP001165395"/>
    </source>
</evidence>
<dbReference type="Gene3D" id="3.40.50.300">
    <property type="entry name" value="P-loop containing nucleotide triphosphate hydrolases"/>
    <property type="match status" value="1"/>
</dbReference>
<feature type="transmembrane region" description="Helical" evidence="6">
    <location>
        <begin position="162"/>
        <end position="180"/>
    </location>
</feature>
<feature type="transmembrane region" description="Helical" evidence="6">
    <location>
        <begin position="245"/>
        <end position="266"/>
    </location>
</feature>
<organism evidence="8 9">
    <name type="scientific">Leeia speluncae</name>
    <dbReference type="NCBI Taxonomy" id="2884804"/>
    <lineage>
        <taxon>Bacteria</taxon>
        <taxon>Pseudomonadati</taxon>
        <taxon>Pseudomonadota</taxon>
        <taxon>Betaproteobacteria</taxon>
        <taxon>Neisseriales</taxon>
        <taxon>Leeiaceae</taxon>
        <taxon>Leeia</taxon>
    </lineage>
</organism>
<gene>
    <name evidence="8" type="ORF">LIN78_04405</name>
</gene>
<keyword evidence="3 6" id="KW-0812">Transmembrane</keyword>
<dbReference type="Pfam" id="PF13304">
    <property type="entry name" value="AAA_21"/>
    <property type="match status" value="1"/>
</dbReference>
<evidence type="ECO:0000256" key="1">
    <source>
        <dbReference type="ARBA" id="ARBA00004651"/>
    </source>
</evidence>
<evidence type="ECO:0000256" key="6">
    <source>
        <dbReference type="SAM" id="Phobius"/>
    </source>
</evidence>
<dbReference type="InterPro" id="IPR036640">
    <property type="entry name" value="ABC1_TM_sf"/>
</dbReference>
<feature type="transmembrane region" description="Helical" evidence="6">
    <location>
        <begin position="59"/>
        <end position="81"/>
    </location>
</feature>
<dbReference type="RefSeq" id="WP_227178876.1">
    <property type="nucleotide sequence ID" value="NZ_JAJBZT010000002.1"/>
</dbReference>
<dbReference type="Proteomes" id="UP001165395">
    <property type="component" value="Unassembled WGS sequence"/>
</dbReference>
<comment type="caution">
    <text evidence="8">The sequence shown here is derived from an EMBL/GenBank/DDBJ whole genome shotgun (WGS) entry which is preliminary data.</text>
</comment>
<dbReference type="InterPro" id="IPR027417">
    <property type="entry name" value="P-loop_NTPase"/>
</dbReference>
<evidence type="ECO:0000313" key="8">
    <source>
        <dbReference type="EMBL" id="MCB6182791.1"/>
    </source>
</evidence>
<dbReference type="EMBL" id="JAJBZT010000002">
    <property type="protein sequence ID" value="MCB6182791.1"/>
    <property type="molecule type" value="Genomic_DNA"/>
</dbReference>
<feature type="transmembrane region" description="Helical" evidence="6">
    <location>
        <begin position="130"/>
        <end position="156"/>
    </location>
</feature>
<reference evidence="8" key="1">
    <citation type="submission" date="2021-10" db="EMBL/GenBank/DDBJ databases">
        <title>The complete genome sequence of Leeia sp. TBRC 13508.</title>
        <authorList>
            <person name="Charoenyingcharoen P."/>
            <person name="Yukphan P."/>
        </authorList>
    </citation>
    <scope>NUCLEOTIDE SEQUENCE</scope>
    <source>
        <strain evidence="8">TBRC 13508</strain>
    </source>
</reference>
<evidence type="ECO:0000256" key="3">
    <source>
        <dbReference type="ARBA" id="ARBA00022692"/>
    </source>
</evidence>
<dbReference type="SUPFAM" id="SSF90123">
    <property type="entry name" value="ABC transporter transmembrane region"/>
    <property type="match status" value="1"/>
</dbReference>
<evidence type="ECO:0000259" key="7">
    <source>
        <dbReference type="PROSITE" id="PS50929"/>
    </source>
</evidence>
<proteinExistence type="predicted"/>
<protein>
    <submittedName>
        <fullName evidence="8">AAA family ATPase</fullName>
    </submittedName>
</protein>
<dbReference type="InterPro" id="IPR050153">
    <property type="entry name" value="Metal_Ion_Import_ABC"/>
</dbReference>
<dbReference type="InterPro" id="IPR003959">
    <property type="entry name" value="ATPase_AAA_core"/>
</dbReference>
<dbReference type="SUPFAM" id="SSF52540">
    <property type="entry name" value="P-loop containing nucleoside triphosphate hydrolases"/>
    <property type="match status" value="1"/>
</dbReference>
<feature type="transmembrane region" description="Helical" evidence="6">
    <location>
        <begin position="12"/>
        <end position="34"/>
    </location>
</feature>
<comment type="subcellular location">
    <subcellularLocation>
        <location evidence="1">Cell membrane</location>
        <topology evidence="1">Multi-pass membrane protein</topology>
    </subcellularLocation>
</comment>
<evidence type="ECO:0000256" key="2">
    <source>
        <dbReference type="ARBA" id="ARBA00022448"/>
    </source>
</evidence>
<dbReference type="Gene3D" id="1.20.1560.10">
    <property type="entry name" value="ABC transporter type 1, transmembrane domain"/>
    <property type="match status" value="1"/>
</dbReference>
<feature type="domain" description="ABC transmembrane type-1" evidence="7">
    <location>
        <begin position="17"/>
        <end position="265"/>
    </location>
</feature>
<dbReference type="InterPro" id="IPR011527">
    <property type="entry name" value="ABC1_TM_dom"/>
</dbReference>
<keyword evidence="9" id="KW-1185">Reference proteome</keyword>
<accession>A0ABS8D3L0</accession>
<keyword evidence="4 6" id="KW-1133">Transmembrane helix</keyword>
<evidence type="ECO:0000256" key="4">
    <source>
        <dbReference type="ARBA" id="ARBA00022989"/>
    </source>
</evidence>
<keyword evidence="5 6" id="KW-0472">Membrane</keyword>
<dbReference type="PROSITE" id="PS50929">
    <property type="entry name" value="ABC_TM1F"/>
    <property type="match status" value="1"/>
</dbReference>
<sequence length="491" mass="56022">MLSFKEYIKRIYTWVPFLFSILDLFFYVMVPYIFMEMIEKNGFLIDFYNRFKFFREFNLFVFFSILICSILFVRSFFIFFLSRLMSISIQKHYADISELIVNKLFSSKYGISDFDKNHVRRLLNSEINNLIFGCVIPFSFCLAEVSVVLVLFLYSIYKFGNFIILFGLIISVFIYIVMLVSKEKVRNIGELRSSYEQIRQNFVEIIIGNVYSIKSNGGGPYSKVKMFEITTKFSSALSSQLTYPFITKTIIEGVIVFFLISVFALVSDFKSFEIAVFGGVALRALPAMSRISSYSDTIRISKIALKNVENFITEPLDDAFGLRNKLLDKYLDGQNKTGLLILKGPSGIGKTSSLKYWISNENAKVSYMDQSNFNGALPISELIMLIGGGEHAIPEITTHMNDLGIDIRARSLSELSGGQLKFLQFLLIALKTASIYVFDEPTVGLDNALKRRVLDIIKQKSINSRVVVVSHDSEFIEECSSKCSGVLYEVR</sequence>
<keyword evidence="2" id="KW-0813">Transport</keyword>
<name>A0ABS8D3L0_9NEIS</name>